<protein>
    <submittedName>
        <fullName evidence="1">Uncharacterized protein</fullName>
    </submittedName>
</protein>
<gene>
    <name evidence="1" type="ORF">Spa2297_26560</name>
</gene>
<dbReference type="RefSeq" id="WP_064730539.1">
    <property type="nucleotide sequence ID" value="NZ_BMRX01000007.1"/>
</dbReference>
<dbReference type="Gene3D" id="3.40.50.1820">
    <property type="entry name" value="alpha/beta hydrolase"/>
    <property type="match status" value="1"/>
</dbReference>
<organism evidence="1 2">
    <name type="scientific">Streptomyces parvulus</name>
    <dbReference type="NCBI Taxonomy" id="146923"/>
    <lineage>
        <taxon>Bacteria</taxon>
        <taxon>Bacillati</taxon>
        <taxon>Actinomycetota</taxon>
        <taxon>Actinomycetes</taxon>
        <taxon>Kitasatosporales</taxon>
        <taxon>Streptomycetaceae</taxon>
        <taxon>Streptomyces</taxon>
    </lineage>
</organism>
<dbReference type="EMBL" id="CP015866">
    <property type="protein sequence ID" value="ANJ10219.1"/>
    <property type="molecule type" value="Genomic_DNA"/>
</dbReference>
<reference evidence="1 2" key="1">
    <citation type="submission" date="2016-05" db="EMBL/GenBank/DDBJ databases">
        <title>Non-Contiguous Finished Genome Sequence of Streptomyces parvulus 2297 Integrated Site-Specifically with Actinophage R4.</title>
        <authorList>
            <person name="Nishizawa T."/>
            <person name="Miura T."/>
            <person name="Harada C."/>
            <person name="Guo Y."/>
            <person name="Narisawa K."/>
            <person name="Ohta H."/>
            <person name="Takahashi H."/>
            <person name="Shirai M."/>
        </authorList>
    </citation>
    <scope>NUCLEOTIDE SEQUENCE [LARGE SCALE GENOMIC DNA]</scope>
    <source>
        <strain evidence="1 2">2297</strain>
    </source>
</reference>
<dbReference type="SUPFAM" id="SSF53474">
    <property type="entry name" value="alpha/beta-Hydrolases"/>
    <property type="match status" value="1"/>
</dbReference>
<name>A0A191V5D0_9ACTN</name>
<dbReference type="GO" id="GO:0003824">
    <property type="term" value="F:catalytic activity"/>
    <property type="evidence" value="ECO:0007669"/>
    <property type="project" value="UniProtKB-ARBA"/>
</dbReference>
<accession>A0A191V5D0</accession>
<dbReference type="AlphaFoldDB" id="A0A191V5D0"/>
<dbReference type="Proteomes" id="UP000078468">
    <property type="component" value="Chromosome"/>
</dbReference>
<dbReference type="InterPro" id="IPR000073">
    <property type="entry name" value="AB_hydrolase_1"/>
</dbReference>
<proteinExistence type="predicted"/>
<evidence type="ECO:0000313" key="1">
    <source>
        <dbReference type="EMBL" id="ANJ10219.1"/>
    </source>
</evidence>
<dbReference type="GeneID" id="91308466"/>
<dbReference type="InterPro" id="IPR029058">
    <property type="entry name" value="AB_hydrolase_fold"/>
</dbReference>
<dbReference type="KEGG" id="spav:Spa2297_26560"/>
<evidence type="ECO:0000313" key="2">
    <source>
        <dbReference type="Proteomes" id="UP000078468"/>
    </source>
</evidence>
<dbReference type="Pfam" id="PF12697">
    <property type="entry name" value="Abhydrolase_6"/>
    <property type="match status" value="1"/>
</dbReference>
<sequence length="287" mass="31027">MDLATTEAALAPTTEGERLFDLFRRPQGRSRTRPDERAALESARTGTVDVGGGEVVTYAWGTGERPVLLVHGWESRASRYAKLVVRLLELGLSPVSFDAPGHGESEGDGATLLDYGAAIRALHRAHGGFEAVVGHSFGALALFLSLSGGLETRRMVAISTVPDFAYLVDSFCAHTALDARGDAELRDRLDRDLYPGEDMWTRFSVLHHAPRVRFPLLLVHDENDEAVGAEQAERLAGAFGDRARLVVTRRLGHRRILGAPVVVDTVARFLAGGEPTGRSPRGEAAAR</sequence>